<proteinExistence type="predicted"/>
<organism evidence="1 2">
    <name type="scientific">Caerostris extrusa</name>
    <name type="common">Bark spider</name>
    <name type="synonym">Caerostris bankana</name>
    <dbReference type="NCBI Taxonomy" id="172846"/>
    <lineage>
        <taxon>Eukaryota</taxon>
        <taxon>Metazoa</taxon>
        <taxon>Ecdysozoa</taxon>
        <taxon>Arthropoda</taxon>
        <taxon>Chelicerata</taxon>
        <taxon>Arachnida</taxon>
        <taxon>Araneae</taxon>
        <taxon>Araneomorphae</taxon>
        <taxon>Entelegynae</taxon>
        <taxon>Araneoidea</taxon>
        <taxon>Araneidae</taxon>
        <taxon>Caerostris</taxon>
    </lineage>
</organism>
<keyword evidence="2" id="KW-1185">Reference proteome</keyword>
<sequence length="71" mass="8400">MMSSDNQTESSYRLKNRKDPPLNLKLWIGDVSILDDELVSVHSKLRFSHQGSRNSQKWCFHCELVTRIEFF</sequence>
<evidence type="ECO:0000313" key="1">
    <source>
        <dbReference type="EMBL" id="GIY73451.1"/>
    </source>
</evidence>
<dbReference type="Proteomes" id="UP001054945">
    <property type="component" value="Unassembled WGS sequence"/>
</dbReference>
<protein>
    <submittedName>
        <fullName evidence="1">Uncharacterized protein</fullName>
    </submittedName>
</protein>
<reference evidence="1 2" key="1">
    <citation type="submission" date="2021-06" db="EMBL/GenBank/DDBJ databases">
        <title>Caerostris extrusa draft genome.</title>
        <authorList>
            <person name="Kono N."/>
            <person name="Arakawa K."/>
        </authorList>
    </citation>
    <scope>NUCLEOTIDE SEQUENCE [LARGE SCALE GENOMIC DNA]</scope>
</reference>
<comment type="caution">
    <text evidence="1">The sequence shown here is derived from an EMBL/GenBank/DDBJ whole genome shotgun (WGS) entry which is preliminary data.</text>
</comment>
<name>A0AAV4VT78_CAEEX</name>
<gene>
    <name evidence="1" type="ORF">CEXT_701371</name>
</gene>
<accession>A0AAV4VT78</accession>
<evidence type="ECO:0000313" key="2">
    <source>
        <dbReference type="Proteomes" id="UP001054945"/>
    </source>
</evidence>
<dbReference type="EMBL" id="BPLR01015081">
    <property type="protein sequence ID" value="GIY73451.1"/>
    <property type="molecule type" value="Genomic_DNA"/>
</dbReference>
<dbReference type="AlphaFoldDB" id="A0AAV4VT78"/>